<protein>
    <submittedName>
        <fullName evidence="5">Putative glycoside hydrolase protein</fullName>
    </submittedName>
</protein>
<evidence type="ECO:0000259" key="4">
    <source>
        <dbReference type="Pfam" id="PF00933"/>
    </source>
</evidence>
<dbReference type="Gene3D" id="3.20.20.300">
    <property type="entry name" value="Glycoside hydrolase, family 3, N-terminal domain"/>
    <property type="match status" value="1"/>
</dbReference>
<comment type="similarity">
    <text evidence="1">Belongs to the glycosyl hydrolase 3 family.</text>
</comment>
<dbReference type="InterPro" id="IPR036962">
    <property type="entry name" value="Glyco_hydro_3_N_sf"/>
</dbReference>
<evidence type="ECO:0000313" key="5">
    <source>
        <dbReference type="EMBL" id="ACE94861.1"/>
    </source>
</evidence>
<dbReference type="InterPro" id="IPR050226">
    <property type="entry name" value="NagZ_Beta-hexosaminidase"/>
</dbReference>
<dbReference type="PANTHER" id="PTHR30480:SF16">
    <property type="entry name" value="GLYCOSIDE HYDROLASE FAMILY 3 DOMAIN PROTEIN"/>
    <property type="match status" value="1"/>
</dbReference>
<reference evidence="5 6" key="1">
    <citation type="submission" date="2008-04" db="EMBL/GenBank/DDBJ databases">
        <title>Genome diversity and DNA divergence of Rhizobium etli.</title>
        <authorList>
            <person name="Gonzalez V."/>
            <person name="Acosta J.L."/>
            <person name="Santamaria R.I."/>
            <person name="Bustos P."/>
            <person name="Hernandez-Gonzalez I.L."/>
            <person name="Fernandez J.L."/>
            <person name="Diaz R."/>
            <person name="Flores M."/>
            <person name="Mora J."/>
            <person name="Palacios R."/>
            <person name="Davila G."/>
        </authorList>
    </citation>
    <scope>NUCLEOTIDE SEQUENCE [LARGE SCALE GENOMIC DNA]</scope>
    <source>
        <strain evidence="6">CIAT 652</strain>
        <plasmid evidence="6">Plasmid pC</plasmid>
    </source>
</reference>
<dbReference type="HOGENOM" id="CLU_008392_0_3_5"/>
<name>B3Q457_RHIE6</name>
<geneLocation type="plasmid" evidence="5 6">
    <name>pC</name>
</geneLocation>
<dbReference type="Proteomes" id="UP000008817">
    <property type="component" value="Plasmid pC"/>
</dbReference>
<feature type="domain" description="Glycoside hydrolase family 3 N-terminal" evidence="4">
    <location>
        <begin position="67"/>
        <end position="329"/>
    </location>
</feature>
<dbReference type="AlphaFoldDB" id="B3Q457"/>
<dbReference type="Pfam" id="PF00933">
    <property type="entry name" value="Glyco_hydro_3"/>
    <property type="match status" value="1"/>
</dbReference>
<evidence type="ECO:0000256" key="2">
    <source>
        <dbReference type="ARBA" id="ARBA00022801"/>
    </source>
</evidence>
<proteinExistence type="inferred from homology"/>
<keyword evidence="3" id="KW-0326">Glycosidase</keyword>
<organism evidence="5 6">
    <name type="scientific">Rhizobium etli (strain CIAT 652)</name>
    <dbReference type="NCBI Taxonomy" id="491916"/>
    <lineage>
        <taxon>Bacteria</taxon>
        <taxon>Pseudomonadati</taxon>
        <taxon>Pseudomonadota</taxon>
        <taxon>Alphaproteobacteria</taxon>
        <taxon>Hyphomicrobiales</taxon>
        <taxon>Rhizobiaceae</taxon>
        <taxon>Rhizobium/Agrobacterium group</taxon>
        <taxon>Rhizobium</taxon>
    </lineage>
</organism>
<dbReference type="SUPFAM" id="SSF51445">
    <property type="entry name" value="(Trans)glycosidases"/>
    <property type="match status" value="1"/>
</dbReference>
<accession>B3Q457</accession>
<dbReference type="GO" id="GO:0005975">
    <property type="term" value="P:carbohydrate metabolic process"/>
    <property type="evidence" value="ECO:0007669"/>
    <property type="project" value="InterPro"/>
</dbReference>
<evidence type="ECO:0000256" key="3">
    <source>
        <dbReference type="ARBA" id="ARBA00023295"/>
    </source>
</evidence>
<keyword evidence="5" id="KW-0614">Plasmid</keyword>
<dbReference type="EMBL" id="CP001077">
    <property type="protein sequence ID" value="ACE94861.1"/>
    <property type="molecule type" value="Genomic_DNA"/>
</dbReference>
<dbReference type="eggNOG" id="COG1472">
    <property type="taxonomic scope" value="Bacteria"/>
</dbReference>
<sequence>MSFTINQDAHAVLLPAFASLDFDEVMVPFLENGGWSILIGETRAEYVARSMSDERLRSETAEFFAARLKKLTKLRPELIVAVDQELAGIERLKGIVPELPRLDEALAMDRKELENRCFEMAVAARALGVALFLAPVADVVTGTNPWLEKRTMSSDPIEVARLVQAFVTGVQRAGIASATKHFPGFNDLAGDPAVEDVALETPLDEILANAATFRAAIHAGSKAVMVGPTVVRSIDPTEPACTSPAIISLLRKEFGFSGLIVSDDLDAPATMRDRSLAETAIASLVAGADLLLVAGSANLENLSSAIVDAVERGTLPATRLAEAADRIRRMAAT</sequence>
<dbReference type="InterPro" id="IPR001764">
    <property type="entry name" value="Glyco_hydro_3_N"/>
</dbReference>
<dbReference type="GO" id="GO:0009254">
    <property type="term" value="P:peptidoglycan turnover"/>
    <property type="evidence" value="ECO:0007669"/>
    <property type="project" value="TreeGrafter"/>
</dbReference>
<evidence type="ECO:0000256" key="1">
    <source>
        <dbReference type="ARBA" id="ARBA00005336"/>
    </source>
</evidence>
<dbReference type="GO" id="GO:0004553">
    <property type="term" value="F:hydrolase activity, hydrolyzing O-glycosyl compounds"/>
    <property type="evidence" value="ECO:0007669"/>
    <property type="project" value="InterPro"/>
</dbReference>
<dbReference type="PANTHER" id="PTHR30480">
    <property type="entry name" value="BETA-HEXOSAMINIDASE-RELATED"/>
    <property type="match status" value="1"/>
</dbReference>
<evidence type="ECO:0000313" key="6">
    <source>
        <dbReference type="Proteomes" id="UP000008817"/>
    </source>
</evidence>
<dbReference type="InterPro" id="IPR017853">
    <property type="entry name" value="GH"/>
</dbReference>
<gene>
    <name evidence="5" type="ordered locus">RHECIAT_PC0000788</name>
</gene>
<dbReference type="CAZy" id="GH3">
    <property type="family name" value="Glycoside Hydrolase Family 3"/>
</dbReference>
<dbReference type="KEGG" id="rec:RHECIAT_PC0000788"/>
<keyword evidence="2 5" id="KW-0378">Hydrolase</keyword>